<dbReference type="SUPFAM" id="SSF48403">
    <property type="entry name" value="Ankyrin repeat"/>
    <property type="match status" value="1"/>
</dbReference>
<dbReference type="InterPro" id="IPR036770">
    <property type="entry name" value="Ankyrin_rpt-contain_sf"/>
</dbReference>
<accession>A0A6A5X3Y1</accession>
<evidence type="ECO:0000313" key="2">
    <source>
        <dbReference type="Proteomes" id="UP000799779"/>
    </source>
</evidence>
<organism evidence="1 2">
    <name type="scientific">Amniculicola lignicola CBS 123094</name>
    <dbReference type="NCBI Taxonomy" id="1392246"/>
    <lineage>
        <taxon>Eukaryota</taxon>
        <taxon>Fungi</taxon>
        <taxon>Dikarya</taxon>
        <taxon>Ascomycota</taxon>
        <taxon>Pezizomycotina</taxon>
        <taxon>Dothideomycetes</taxon>
        <taxon>Pleosporomycetidae</taxon>
        <taxon>Pleosporales</taxon>
        <taxon>Amniculicolaceae</taxon>
        <taxon>Amniculicola</taxon>
    </lineage>
</organism>
<reference evidence="1" key="1">
    <citation type="journal article" date="2020" name="Stud. Mycol.">
        <title>101 Dothideomycetes genomes: a test case for predicting lifestyles and emergence of pathogens.</title>
        <authorList>
            <person name="Haridas S."/>
            <person name="Albert R."/>
            <person name="Binder M."/>
            <person name="Bloem J."/>
            <person name="Labutti K."/>
            <person name="Salamov A."/>
            <person name="Andreopoulos B."/>
            <person name="Baker S."/>
            <person name="Barry K."/>
            <person name="Bills G."/>
            <person name="Bluhm B."/>
            <person name="Cannon C."/>
            <person name="Castanera R."/>
            <person name="Culley D."/>
            <person name="Daum C."/>
            <person name="Ezra D."/>
            <person name="Gonzalez J."/>
            <person name="Henrissat B."/>
            <person name="Kuo A."/>
            <person name="Liang C."/>
            <person name="Lipzen A."/>
            <person name="Lutzoni F."/>
            <person name="Magnuson J."/>
            <person name="Mondo S."/>
            <person name="Nolan M."/>
            <person name="Ohm R."/>
            <person name="Pangilinan J."/>
            <person name="Park H.-J."/>
            <person name="Ramirez L."/>
            <person name="Alfaro M."/>
            <person name="Sun H."/>
            <person name="Tritt A."/>
            <person name="Yoshinaga Y."/>
            <person name="Zwiers L.-H."/>
            <person name="Turgeon B."/>
            <person name="Goodwin S."/>
            <person name="Spatafora J."/>
            <person name="Crous P."/>
            <person name="Grigoriev I."/>
        </authorList>
    </citation>
    <scope>NUCLEOTIDE SEQUENCE</scope>
    <source>
        <strain evidence="1">CBS 123094</strain>
    </source>
</reference>
<sequence>MFSADVLDIDSRILLLMLENSKGKMEESKDLLYTTCENADKVCGPYVLTATSLHLTSTGEGLDIVENLLLTPAQTLINSPNEKRGRRPSITACVQRDCLIVQSSFDAEADASKSDHFGLTALNSTSMKTFGRPIQMLDDKQSNLKQLFTN</sequence>
<dbReference type="Proteomes" id="UP000799779">
    <property type="component" value="Unassembled WGS sequence"/>
</dbReference>
<keyword evidence="2" id="KW-1185">Reference proteome</keyword>
<proteinExistence type="predicted"/>
<protein>
    <submittedName>
        <fullName evidence="1">Uncharacterized protein</fullName>
    </submittedName>
</protein>
<name>A0A6A5X3Y1_9PLEO</name>
<dbReference type="EMBL" id="ML977557">
    <property type="protein sequence ID" value="KAF2007600.1"/>
    <property type="molecule type" value="Genomic_DNA"/>
</dbReference>
<gene>
    <name evidence="1" type="ORF">P154DRAFT_569469</name>
</gene>
<dbReference type="AlphaFoldDB" id="A0A6A5X3Y1"/>
<evidence type="ECO:0000313" key="1">
    <source>
        <dbReference type="EMBL" id="KAF2007600.1"/>
    </source>
</evidence>